<feature type="transmembrane region" description="Helical" evidence="8">
    <location>
        <begin position="135"/>
        <end position="155"/>
    </location>
</feature>
<evidence type="ECO:0000256" key="7">
    <source>
        <dbReference type="SAM" id="MobiDB-lite"/>
    </source>
</evidence>
<keyword evidence="2" id="KW-0813">Transport</keyword>
<feature type="transmembrane region" description="Helical" evidence="8">
    <location>
        <begin position="279"/>
        <end position="297"/>
    </location>
</feature>
<name>A0A2W5QFT6_VARPD</name>
<sequence>MNSGAKKYVARARSRESPRRRVPVGRCAIAARPGAGRRRGRQSAPMTTLASVGRRLGIDAAGAALALRMAVAATLAFAIAAALHVHNAYWAAMPVWVVAQNARGLLIERGFFRIVGTLIGAAAGFAILRAVPGPYAALALLGLWVAGGAAAAALLRGVVSYAALMAGMTAAVVVLPSVLAPERLLPLAVARVECTLIGVVVVTLVTGFFTPSARRRGFYQRVRQLAADAAGFAAEAAAGRPARDTAALERRVLTEMGEVDTAARTVAAGSVEGYRRLRYTTALVAASIALMAAAAALRARRLRGEPVPDELAGQLASQAALLREAAPWEPAPLDPAQLPGGATTPEERVHRAMAWLVAAEQALFAQRVDTAAEERGFAPRASAYLTPHRDWHRAASNAMAAGLGTFAAAAVGLASGWPAAELAALGVCIFSMVLGTLPAPRAVAPKLIAGVAAGVVAATFYRFVVQPHVAGPASLVLSIVPFIVVGALARVSRHTAMPALDANMCFMLGSQAGMPAAGGPEILNGAAALMTGAVLVGSAFLLAPDRSATRSQALAGHIRRDVARLFDSPRTRAAAAAGEWHARTARRILRLLLDLQRAGRSGEAPEGLLAALNLGHAVTALQDALDACGGSDPQRAALETVLHALQAFDRDPEGAGAAALQAGAAVHDPALRQVVHDAADALREGAALWRPTA</sequence>
<dbReference type="PANTHER" id="PTHR30509:SF9">
    <property type="entry name" value="MULTIDRUG RESISTANCE PROTEIN MDTO"/>
    <property type="match status" value="1"/>
</dbReference>
<comment type="caution">
    <text evidence="9">The sequence shown here is derived from an EMBL/GenBank/DDBJ whole genome shotgun (WGS) entry which is preliminary data.</text>
</comment>
<evidence type="ECO:0000256" key="3">
    <source>
        <dbReference type="ARBA" id="ARBA00022475"/>
    </source>
</evidence>
<gene>
    <name evidence="9" type="ORF">DI563_07845</name>
</gene>
<feature type="region of interest" description="Disordered" evidence="7">
    <location>
        <begin position="1"/>
        <end position="20"/>
    </location>
</feature>
<dbReference type="AlphaFoldDB" id="A0A2W5QFT6"/>
<keyword evidence="6 8" id="KW-0472">Membrane</keyword>
<evidence type="ECO:0008006" key="11">
    <source>
        <dbReference type="Google" id="ProtNLM"/>
    </source>
</evidence>
<feature type="transmembrane region" description="Helical" evidence="8">
    <location>
        <begin position="110"/>
        <end position="128"/>
    </location>
</feature>
<dbReference type="InterPro" id="IPR006726">
    <property type="entry name" value="PHBA_efflux_AaeB/fusaric-R"/>
</dbReference>
<comment type="subcellular location">
    <subcellularLocation>
        <location evidence="1">Cell membrane</location>
        <topology evidence="1">Multi-pass membrane protein</topology>
    </subcellularLocation>
</comment>
<evidence type="ECO:0000313" key="9">
    <source>
        <dbReference type="EMBL" id="PZQ76118.1"/>
    </source>
</evidence>
<dbReference type="GO" id="GO:0005886">
    <property type="term" value="C:plasma membrane"/>
    <property type="evidence" value="ECO:0007669"/>
    <property type="project" value="UniProtKB-SubCell"/>
</dbReference>
<keyword evidence="4 8" id="KW-0812">Transmembrane</keyword>
<proteinExistence type="predicted"/>
<feature type="transmembrane region" description="Helical" evidence="8">
    <location>
        <begin position="470"/>
        <end position="489"/>
    </location>
</feature>
<dbReference type="Proteomes" id="UP000249135">
    <property type="component" value="Unassembled WGS sequence"/>
</dbReference>
<feature type="transmembrane region" description="Helical" evidence="8">
    <location>
        <begin position="192"/>
        <end position="210"/>
    </location>
</feature>
<evidence type="ECO:0000313" key="10">
    <source>
        <dbReference type="Proteomes" id="UP000249135"/>
    </source>
</evidence>
<reference evidence="9 10" key="1">
    <citation type="submission" date="2017-08" db="EMBL/GenBank/DDBJ databases">
        <title>Infants hospitalized years apart are colonized by the same room-sourced microbial strains.</title>
        <authorList>
            <person name="Brooks B."/>
            <person name="Olm M.R."/>
            <person name="Firek B.A."/>
            <person name="Baker R."/>
            <person name="Thomas B.C."/>
            <person name="Morowitz M.J."/>
            <person name="Banfield J.F."/>
        </authorList>
    </citation>
    <scope>NUCLEOTIDE SEQUENCE [LARGE SCALE GENOMIC DNA]</scope>
    <source>
        <strain evidence="9">S2_005_003_R2_41</strain>
    </source>
</reference>
<accession>A0A2W5QFT6</accession>
<dbReference type="PANTHER" id="PTHR30509">
    <property type="entry name" value="P-HYDROXYBENZOIC ACID EFFLUX PUMP SUBUNIT-RELATED"/>
    <property type="match status" value="1"/>
</dbReference>
<organism evidence="9 10">
    <name type="scientific">Variovorax paradoxus</name>
    <dbReference type="NCBI Taxonomy" id="34073"/>
    <lineage>
        <taxon>Bacteria</taxon>
        <taxon>Pseudomonadati</taxon>
        <taxon>Pseudomonadota</taxon>
        <taxon>Betaproteobacteria</taxon>
        <taxon>Burkholderiales</taxon>
        <taxon>Comamonadaceae</taxon>
        <taxon>Variovorax</taxon>
    </lineage>
</organism>
<dbReference type="EMBL" id="QFPP01000062">
    <property type="protein sequence ID" value="PZQ76118.1"/>
    <property type="molecule type" value="Genomic_DNA"/>
</dbReference>
<evidence type="ECO:0000256" key="4">
    <source>
        <dbReference type="ARBA" id="ARBA00022692"/>
    </source>
</evidence>
<keyword evidence="5 8" id="KW-1133">Transmembrane helix</keyword>
<feature type="transmembrane region" description="Helical" evidence="8">
    <location>
        <begin position="447"/>
        <end position="464"/>
    </location>
</feature>
<feature type="transmembrane region" description="Helical" evidence="8">
    <location>
        <begin position="65"/>
        <end position="90"/>
    </location>
</feature>
<evidence type="ECO:0000256" key="5">
    <source>
        <dbReference type="ARBA" id="ARBA00022989"/>
    </source>
</evidence>
<feature type="transmembrane region" description="Helical" evidence="8">
    <location>
        <begin position="161"/>
        <end position="180"/>
    </location>
</feature>
<dbReference type="GO" id="GO:0022857">
    <property type="term" value="F:transmembrane transporter activity"/>
    <property type="evidence" value="ECO:0007669"/>
    <property type="project" value="InterPro"/>
</dbReference>
<dbReference type="Pfam" id="PF04632">
    <property type="entry name" value="FUSC"/>
    <property type="match status" value="1"/>
</dbReference>
<protein>
    <recommendedName>
        <fullName evidence="11">FUSC family protein</fullName>
    </recommendedName>
</protein>
<keyword evidence="3" id="KW-1003">Cell membrane</keyword>
<evidence type="ECO:0000256" key="8">
    <source>
        <dbReference type="SAM" id="Phobius"/>
    </source>
</evidence>
<feature type="transmembrane region" description="Helical" evidence="8">
    <location>
        <begin position="522"/>
        <end position="543"/>
    </location>
</feature>
<evidence type="ECO:0000256" key="6">
    <source>
        <dbReference type="ARBA" id="ARBA00023136"/>
    </source>
</evidence>
<evidence type="ECO:0000256" key="2">
    <source>
        <dbReference type="ARBA" id="ARBA00022448"/>
    </source>
</evidence>
<feature type="transmembrane region" description="Helical" evidence="8">
    <location>
        <begin position="398"/>
        <end position="417"/>
    </location>
</feature>
<evidence type="ECO:0000256" key="1">
    <source>
        <dbReference type="ARBA" id="ARBA00004651"/>
    </source>
</evidence>